<dbReference type="EMBL" id="CAJVPM010003304">
    <property type="protein sequence ID" value="CAG8499476.1"/>
    <property type="molecule type" value="Genomic_DNA"/>
</dbReference>
<dbReference type="Proteomes" id="UP000789860">
    <property type="component" value="Unassembled WGS sequence"/>
</dbReference>
<evidence type="ECO:0000313" key="2">
    <source>
        <dbReference type="Proteomes" id="UP000789860"/>
    </source>
</evidence>
<reference evidence="1" key="1">
    <citation type="submission" date="2021-06" db="EMBL/GenBank/DDBJ databases">
        <authorList>
            <person name="Kallberg Y."/>
            <person name="Tangrot J."/>
            <person name="Rosling A."/>
        </authorList>
    </citation>
    <scope>NUCLEOTIDE SEQUENCE</scope>
    <source>
        <strain evidence="1">AU212A</strain>
    </source>
</reference>
<keyword evidence="2" id="KW-1185">Reference proteome</keyword>
<evidence type="ECO:0000313" key="1">
    <source>
        <dbReference type="EMBL" id="CAG8499476.1"/>
    </source>
</evidence>
<feature type="non-terminal residue" evidence="1">
    <location>
        <position position="1"/>
    </location>
</feature>
<comment type="caution">
    <text evidence="1">The sequence shown here is derived from an EMBL/GenBank/DDBJ whole genome shotgun (WGS) entry which is preliminary data.</text>
</comment>
<proteinExistence type="predicted"/>
<organism evidence="1 2">
    <name type="scientific">Scutellospora calospora</name>
    <dbReference type="NCBI Taxonomy" id="85575"/>
    <lineage>
        <taxon>Eukaryota</taxon>
        <taxon>Fungi</taxon>
        <taxon>Fungi incertae sedis</taxon>
        <taxon>Mucoromycota</taxon>
        <taxon>Glomeromycotina</taxon>
        <taxon>Glomeromycetes</taxon>
        <taxon>Diversisporales</taxon>
        <taxon>Gigasporaceae</taxon>
        <taxon>Scutellospora</taxon>
    </lineage>
</organism>
<name>A0ACA9KZP5_9GLOM</name>
<accession>A0ACA9KZP5</accession>
<protein>
    <submittedName>
        <fullName evidence="1">7427_t:CDS:1</fullName>
    </submittedName>
</protein>
<sequence length="602" mass="66424">HFFKCTCGECQTVVPRVAAFAKEHDVEKLWRGCLHVLSQGFDSMWPNKEFANLDEETREEILLILLASIQRNNVINTFKGCRNIISVIDIKGIGLPWIETVRRMTNEVRSYAAKILVENFEQLCDEDQEFLNCVDGVGFSSDTLEDIMNIVVEESLTEQNSARILKSITGKLLTRPAVLSPENSETKRLLTQSKQNVFNYMKKRWLGVKQYGGFRLLSPWLLDEFVKDRNELQALVDQTQVQPQVQPPKPKTRTPSATNGLSKKGMITPLPKVTITTTQTESTSSEKVTNTKSIPEIVTSNVSKSTAESSTSSETVKTTRTTATKKGKNVRIVGDTPVWDRPTRASVLRQKALAESSAKNPVKPRIKSTKIDRTIRNSSSSSNLRVPKTSPVTPRGRPTTKQATSNASSRTSSISSAKSVTSPSVSPSRFSVNGVRQTRASMLRQLKYDDVQQRRGRDRERDDTTPKSSRASSIASTSSVATTTSSSHHKRNRSPSVISTISVTSSSNGIITSLPPKPHQLKLATNPSADISVGRRIILPTKNNAPGCIQFLGETDFAKGIWVGVELDNPVGKNNGVVASRKYFTAKANHGIFVRPDSLLII</sequence>
<gene>
    <name evidence="1" type="ORF">SCALOS_LOCUS3176</name>
</gene>